<dbReference type="InterPro" id="IPR039391">
    <property type="entry name" value="Phytocyanin-like"/>
</dbReference>
<evidence type="ECO:0000259" key="13">
    <source>
        <dbReference type="PROSITE" id="PS51485"/>
    </source>
</evidence>
<dbReference type="InterPro" id="IPR003245">
    <property type="entry name" value="Phytocyanin_dom"/>
</dbReference>
<dbReference type="FunFam" id="2.60.40.420:FF:000067">
    <property type="entry name" value="Cupredoxin superfamily protein"/>
    <property type="match status" value="1"/>
</dbReference>
<evidence type="ECO:0000313" key="14">
    <source>
        <dbReference type="EMBL" id="KAK0601207.1"/>
    </source>
</evidence>
<keyword evidence="6" id="KW-0249">Electron transport</keyword>
<evidence type="ECO:0000256" key="5">
    <source>
        <dbReference type="ARBA" id="ARBA00022729"/>
    </source>
</evidence>
<evidence type="ECO:0000256" key="1">
    <source>
        <dbReference type="ARBA" id="ARBA00004479"/>
    </source>
</evidence>
<sequence>MTQAKEFVVGDGKGWTINFDYQAWAEGKDFRVGDKLAMSFPIMSSATEFIVGDDSGWTLGFDYQAWAEGKNFQVGDKIVFKYLEGAHTVFKVNGTGFQNCIKPPANEALTSGNDTIVLATAGRKWYICGVGSHCDMGQKLAITVQPLALSPNMPPSPSPSPLSSKPYPPKVANKRPFLMNPHW</sequence>
<evidence type="ECO:0000256" key="7">
    <source>
        <dbReference type="ARBA" id="ARBA00022989"/>
    </source>
</evidence>
<comment type="subcellular location">
    <subcellularLocation>
        <location evidence="1">Membrane</location>
        <topology evidence="1">Single-pass type I membrane protein</topology>
    </subcellularLocation>
</comment>
<keyword evidence="5" id="KW-0732">Signal</keyword>
<evidence type="ECO:0000256" key="12">
    <source>
        <dbReference type="SAM" id="MobiDB-lite"/>
    </source>
</evidence>
<keyword evidence="3" id="KW-0812">Transmembrane</keyword>
<dbReference type="GO" id="GO:0005886">
    <property type="term" value="C:plasma membrane"/>
    <property type="evidence" value="ECO:0007669"/>
    <property type="project" value="TreeGrafter"/>
</dbReference>
<evidence type="ECO:0000256" key="4">
    <source>
        <dbReference type="ARBA" id="ARBA00022723"/>
    </source>
</evidence>
<evidence type="ECO:0000256" key="11">
    <source>
        <dbReference type="ARBA" id="ARBA00023180"/>
    </source>
</evidence>
<proteinExistence type="predicted"/>
<gene>
    <name evidence="14" type="ORF">LWI29_022157</name>
</gene>
<dbReference type="PANTHER" id="PTHR33021">
    <property type="entry name" value="BLUE COPPER PROTEIN"/>
    <property type="match status" value="1"/>
</dbReference>
<accession>A0AA39SX74</accession>
<dbReference type="PROSITE" id="PS51485">
    <property type="entry name" value="PHYTOCYANIN"/>
    <property type="match status" value="1"/>
</dbReference>
<keyword evidence="2" id="KW-0813">Transport</keyword>
<dbReference type="CDD" id="cd04216">
    <property type="entry name" value="Phytocyanin"/>
    <property type="match status" value="1"/>
</dbReference>
<evidence type="ECO:0000256" key="8">
    <source>
        <dbReference type="ARBA" id="ARBA00023008"/>
    </source>
</evidence>
<evidence type="ECO:0000256" key="3">
    <source>
        <dbReference type="ARBA" id="ARBA00022692"/>
    </source>
</evidence>
<keyword evidence="4" id="KW-0479">Metal-binding</keyword>
<evidence type="ECO:0000313" key="15">
    <source>
        <dbReference type="Proteomes" id="UP001168877"/>
    </source>
</evidence>
<feature type="domain" description="Phytocyanin" evidence="13">
    <location>
        <begin position="47"/>
        <end position="146"/>
    </location>
</feature>
<name>A0AA39SX74_ACESA</name>
<evidence type="ECO:0000256" key="10">
    <source>
        <dbReference type="ARBA" id="ARBA00023157"/>
    </source>
</evidence>
<evidence type="ECO:0000256" key="6">
    <source>
        <dbReference type="ARBA" id="ARBA00022982"/>
    </source>
</evidence>
<comment type="caution">
    <text evidence="14">The sequence shown here is derived from an EMBL/GenBank/DDBJ whole genome shotgun (WGS) entry which is preliminary data.</text>
</comment>
<dbReference type="GO" id="GO:0046872">
    <property type="term" value="F:metal ion binding"/>
    <property type="evidence" value="ECO:0007669"/>
    <property type="project" value="UniProtKB-KW"/>
</dbReference>
<dbReference type="GO" id="GO:0009055">
    <property type="term" value="F:electron transfer activity"/>
    <property type="evidence" value="ECO:0007669"/>
    <property type="project" value="InterPro"/>
</dbReference>
<dbReference type="Proteomes" id="UP001168877">
    <property type="component" value="Unassembled WGS sequence"/>
</dbReference>
<keyword evidence="7" id="KW-1133">Transmembrane helix</keyword>
<dbReference type="GO" id="GO:0009610">
    <property type="term" value="P:response to symbiotic fungus"/>
    <property type="evidence" value="ECO:0007669"/>
    <property type="project" value="UniProtKB-ARBA"/>
</dbReference>
<feature type="region of interest" description="Disordered" evidence="12">
    <location>
        <begin position="152"/>
        <end position="183"/>
    </location>
</feature>
<dbReference type="AlphaFoldDB" id="A0AA39SX74"/>
<dbReference type="Pfam" id="PF02298">
    <property type="entry name" value="Cu_bind_like"/>
    <property type="match status" value="2"/>
</dbReference>
<keyword evidence="15" id="KW-1185">Reference proteome</keyword>
<dbReference type="InterPro" id="IPR008972">
    <property type="entry name" value="Cupredoxin"/>
</dbReference>
<keyword evidence="10" id="KW-1015">Disulfide bond</keyword>
<protein>
    <recommendedName>
        <fullName evidence="13">Phytocyanin domain-containing protein</fullName>
    </recommendedName>
</protein>
<dbReference type="SUPFAM" id="SSF49503">
    <property type="entry name" value="Cupredoxins"/>
    <property type="match status" value="2"/>
</dbReference>
<reference evidence="14" key="2">
    <citation type="submission" date="2023-06" db="EMBL/GenBank/DDBJ databases">
        <authorList>
            <person name="Swenson N.G."/>
            <person name="Wegrzyn J.L."/>
            <person name="Mcevoy S.L."/>
        </authorList>
    </citation>
    <scope>NUCLEOTIDE SEQUENCE</scope>
    <source>
        <strain evidence="14">NS2018</strain>
        <tissue evidence="14">Leaf</tissue>
    </source>
</reference>
<organism evidence="14 15">
    <name type="scientific">Acer saccharum</name>
    <name type="common">Sugar maple</name>
    <dbReference type="NCBI Taxonomy" id="4024"/>
    <lineage>
        <taxon>Eukaryota</taxon>
        <taxon>Viridiplantae</taxon>
        <taxon>Streptophyta</taxon>
        <taxon>Embryophyta</taxon>
        <taxon>Tracheophyta</taxon>
        <taxon>Spermatophyta</taxon>
        <taxon>Magnoliopsida</taxon>
        <taxon>eudicotyledons</taxon>
        <taxon>Gunneridae</taxon>
        <taxon>Pentapetalae</taxon>
        <taxon>rosids</taxon>
        <taxon>malvids</taxon>
        <taxon>Sapindales</taxon>
        <taxon>Sapindaceae</taxon>
        <taxon>Hippocastanoideae</taxon>
        <taxon>Acereae</taxon>
        <taxon>Acer</taxon>
    </lineage>
</organism>
<dbReference type="EMBL" id="JAUESC010000003">
    <property type="protein sequence ID" value="KAK0601207.1"/>
    <property type="molecule type" value="Genomic_DNA"/>
</dbReference>
<dbReference type="PANTHER" id="PTHR33021:SF533">
    <property type="entry name" value="PHYTOCYANIN DOMAIN-CONTAINING PROTEIN"/>
    <property type="match status" value="1"/>
</dbReference>
<keyword evidence="8" id="KW-0186">Copper</keyword>
<evidence type="ECO:0000256" key="9">
    <source>
        <dbReference type="ARBA" id="ARBA00023136"/>
    </source>
</evidence>
<keyword evidence="11" id="KW-0325">Glycoprotein</keyword>
<keyword evidence="9" id="KW-0472">Membrane</keyword>
<dbReference type="Gene3D" id="2.60.40.420">
    <property type="entry name" value="Cupredoxins - blue copper proteins"/>
    <property type="match status" value="2"/>
</dbReference>
<evidence type="ECO:0000256" key="2">
    <source>
        <dbReference type="ARBA" id="ARBA00022448"/>
    </source>
</evidence>
<reference evidence="14" key="1">
    <citation type="journal article" date="2022" name="Plant J.">
        <title>Strategies of tolerance reflected in two North American maple genomes.</title>
        <authorList>
            <person name="McEvoy S.L."/>
            <person name="Sezen U.U."/>
            <person name="Trouern-Trend A."/>
            <person name="McMahon S.M."/>
            <person name="Schaberg P.G."/>
            <person name="Yang J."/>
            <person name="Wegrzyn J.L."/>
            <person name="Swenson N.G."/>
        </authorList>
    </citation>
    <scope>NUCLEOTIDE SEQUENCE</scope>
    <source>
        <strain evidence="14">NS2018</strain>
    </source>
</reference>